<dbReference type="Gene3D" id="3.40.1260.10">
    <property type="entry name" value="DsrEFH-like"/>
    <property type="match status" value="1"/>
</dbReference>
<proteinExistence type="predicted"/>
<name>A0AA37W7W3_9GAMM</name>
<evidence type="ECO:0000313" key="1">
    <source>
        <dbReference type="EMBL" id="GLQ33175.1"/>
    </source>
</evidence>
<gene>
    <name evidence="1" type="ORF">GCM10007876_36540</name>
</gene>
<organism evidence="1 2">
    <name type="scientific">Litoribrevibacter albus</name>
    <dbReference type="NCBI Taxonomy" id="1473156"/>
    <lineage>
        <taxon>Bacteria</taxon>
        <taxon>Pseudomonadati</taxon>
        <taxon>Pseudomonadota</taxon>
        <taxon>Gammaproteobacteria</taxon>
        <taxon>Oceanospirillales</taxon>
        <taxon>Oceanospirillaceae</taxon>
        <taxon>Litoribrevibacter</taxon>
    </lineage>
</organism>
<dbReference type="Proteomes" id="UP001161389">
    <property type="component" value="Unassembled WGS sequence"/>
</dbReference>
<reference evidence="1" key="2">
    <citation type="submission" date="2023-01" db="EMBL/GenBank/DDBJ databases">
        <title>Draft genome sequence of Litoribrevibacter albus strain NBRC 110071.</title>
        <authorList>
            <person name="Sun Q."/>
            <person name="Mori K."/>
        </authorList>
    </citation>
    <scope>NUCLEOTIDE SEQUENCE</scope>
    <source>
        <strain evidence="1">NBRC 110071</strain>
    </source>
</reference>
<accession>A0AA37W7W3</accession>
<reference evidence="1" key="1">
    <citation type="journal article" date="2014" name="Int. J. Syst. Evol. Microbiol.">
        <title>Complete genome sequence of Corynebacterium casei LMG S-19264T (=DSM 44701T), isolated from a smear-ripened cheese.</title>
        <authorList>
            <consortium name="US DOE Joint Genome Institute (JGI-PGF)"/>
            <person name="Walter F."/>
            <person name="Albersmeier A."/>
            <person name="Kalinowski J."/>
            <person name="Ruckert C."/>
        </authorList>
    </citation>
    <scope>NUCLEOTIDE SEQUENCE</scope>
    <source>
        <strain evidence="1">NBRC 110071</strain>
    </source>
</reference>
<evidence type="ECO:0000313" key="2">
    <source>
        <dbReference type="Proteomes" id="UP001161389"/>
    </source>
</evidence>
<dbReference type="EMBL" id="BSNM01000016">
    <property type="protein sequence ID" value="GLQ33175.1"/>
    <property type="molecule type" value="Genomic_DNA"/>
</dbReference>
<keyword evidence="2" id="KW-1185">Reference proteome</keyword>
<dbReference type="SUPFAM" id="SSF75169">
    <property type="entry name" value="DsrEFH-like"/>
    <property type="match status" value="1"/>
</dbReference>
<protein>
    <submittedName>
        <fullName evidence="1">Uncharacterized protein</fullName>
    </submittedName>
</protein>
<dbReference type="AlphaFoldDB" id="A0AA37W7W3"/>
<sequence length="159" mass="18232">MKHGRLSAIVFGFVLPGFLFTQGGYSDPLESHKISYAENDQGLYVAKVQLHTPEELKELFDRAESFLDTNQSYLGSSPIEVVLHGPEVRVFQRKNYQQYKMLVDQAARLDAYKIIDVRICEVWMSVDNVQHSELPPFVDTVPNGPEYQEELIEKGYSLF</sequence>
<comment type="caution">
    <text evidence="1">The sequence shown here is derived from an EMBL/GenBank/DDBJ whole genome shotgun (WGS) entry which is preliminary data.</text>
</comment>
<dbReference type="InterPro" id="IPR027396">
    <property type="entry name" value="DsrEFH-like"/>
</dbReference>